<dbReference type="RefSeq" id="WP_092476050.1">
    <property type="nucleotide sequence ID" value="NZ_FOOX01000033.1"/>
</dbReference>
<dbReference type="SUPFAM" id="SSF51658">
    <property type="entry name" value="Xylose isomerase-like"/>
    <property type="match status" value="1"/>
</dbReference>
<dbReference type="SMART" id="SM00518">
    <property type="entry name" value="AP2Ec"/>
    <property type="match status" value="1"/>
</dbReference>
<dbReference type="GO" id="GO:0008270">
    <property type="term" value="F:zinc ion binding"/>
    <property type="evidence" value="ECO:0007669"/>
    <property type="project" value="InterPro"/>
</dbReference>
<dbReference type="PANTHER" id="PTHR21445">
    <property type="entry name" value="ENDONUCLEASE IV ENDODEOXYRIBONUCLEASE IV"/>
    <property type="match status" value="1"/>
</dbReference>
<dbReference type="AlphaFoldDB" id="A0A1I2ZNU1"/>
<dbReference type="GO" id="GO:0006284">
    <property type="term" value="P:base-excision repair"/>
    <property type="evidence" value="ECO:0007669"/>
    <property type="project" value="TreeGrafter"/>
</dbReference>
<dbReference type="Pfam" id="PF01261">
    <property type="entry name" value="AP_endonuc_2"/>
    <property type="match status" value="1"/>
</dbReference>
<dbReference type="STRING" id="341036.SAMN05660649_05047"/>
<keyword evidence="3" id="KW-1185">Reference proteome</keyword>
<reference evidence="3" key="1">
    <citation type="submission" date="2016-10" db="EMBL/GenBank/DDBJ databases">
        <authorList>
            <person name="Varghese N."/>
            <person name="Submissions S."/>
        </authorList>
    </citation>
    <scope>NUCLEOTIDE SEQUENCE [LARGE SCALE GENOMIC DNA]</scope>
    <source>
        <strain evidence="3">DSM 17038</strain>
    </source>
</reference>
<dbReference type="InterPro" id="IPR013022">
    <property type="entry name" value="Xyl_isomerase-like_TIM-brl"/>
</dbReference>
<dbReference type="EMBL" id="FOOX01000033">
    <property type="protein sequence ID" value="SFH39414.1"/>
    <property type="molecule type" value="Genomic_DNA"/>
</dbReference>
<protein>
    <submittedName>
        <fullName evidence="2">Deoxyribonuclease-4</fullName>
    </submittedName>
</protein>
<organism evidence="2 3">
    <name type="scientific">Desulfotruncus arcticus DSM 17038</name>
    <dbReference type="NCBI Taxonomy" id="1121424"/>
    <lineage>
        <taxon>Bacteria</taxon>
        <taxon>Bacillati</taxon>
        <taxon>Bacillota</taxon>
        <taxon>Clostridia</taxon>
        <taxon>Eubacteriales</taxon>
        <taxon>Desulfallaceae</taxon>
        <taxon>Desulfotruncus</taxon>
    </lineage>
</organism>
<name>A0A1I2ZNU1_9FIRM</name>
<evidence type="ECO:0000313" key="3">
    <source>
        <dbReference type="Proteomes" id="UP000199337"/>
    </source>
</evidence>
<dbReference type="GO" id="GO:0003677">
    <property type="term" value="F:DNA binding"/>
    <property type="evidence" value="ECO:0007669"/>
    <property type="project" value="InterPro"/>
</dbReference>
<gene>
    <name evidence="2" type="ORF">SAMN05660649_05047</name>
</gene>
<evidence type="ECO:0000259" key="1">
    <source>
        <dbReference type="Pfam" id="PF01261"/>
    </source>
</evidence>
<sequence>MQIRFGPAGNSDSFYAAGFKSSLDMPGWLAQLGLNAYEYQCVRGVHIKEETARKLGEAAARHGIALSIHGPYYISLATTDEAIKVKTKKHFLDSLRAARWMDAGVVVFHPTGGSGKDRAATLKRAGDYLVELLKIAEAEGYGDVKVAPETMGKPAQLGNLEEVLELCTLDHKIVPAIDFGHLHAAGAGALVTEEKFAEVLDRIEQVLGKESVKNLHIHFSPIEYTKAGERRHLTTLDEGYGPDFTFLARQIKQRGMSPTVICESAGRQAEDALVFRQIYENVAG</sequence>
<dbReference type="OrthoDB" id="9805666at2"/>
<dbReference type="InterPro" id="IPR036237">
    <property type="entry name" value="Xyl_isomerase-like_sf"/>
</dbReference>
<dbReference type="GO" id="GO:0003906">
    <property type="term" value="F:DNA-(apurinic or apyrimidinic site) endonuclease activity"/>
    <property type="evidence" value="ECO:0007669"/>
    <property type="project" value="TreeGrafter"/>
</dbReference>
<dbReference type="PANTHER" id="PTHR21445:SF0">
    <property type="entry name" value="APURINIC-APYRIMIDINIC ENDONUCLEASE"/>
    <property type="match status" value="1"/>
</dbReference>
<dbReference type="Gene3D" id="3.20.20.150">
    <property type="entry name" value="Divalent-metal-dependent TIM barrel enzymes"/>
    <property type="match status" value="1"/>
</dbReference>
<proteinExistence type="predicted"/>
<accession>A0A1I2ZNU1</accession>
<dbReference type="InterPro" id="IPR001719">
    <property type="entry name" value="AP_endonuc_2"/>
</dbReference>
<feature type="domain" description="Xylose isomerase-like TIM barrel" evidence="1">
    <location>
        <begin position="28"/>
        <end position="268"/>
    </location>
</feature>
<evidence type="ECO:0000313" key="2">
    <source>
        <dbReference type="EMBL" id="SFH39414.1"/>
    </source>
</evidence>
<dbReference type="GO" id="GO:0008081">
    <property type="term" value="F:phosphoric diester hydrolase activity"/>
    <property type="evidence" value="ECO:0007669"/>
    <property type="project" value="TreeGrafter"/>
</dbReference>
<dbReference type="Proteomes" id="UP000199337">
    <property type="component" value="Unassembled WGS sequence"/>
</dbReference>